<keyword evidence="2" id="KW-0812">Transmembrane</keyword>
<dbReference type="AlphaFoldDB" id="A0A450Y8P1"/>
<reference evidence="3" key="1">
    <citation type="submission" date="2019-02" db="EMBL/GenBank/DDBJ databases">
        <authorList>
            <person name="Gruber-Vodicka R. H."/>
            <person name="Seah K. B. B."/>
        </authorList>
    </citation>
    <scope>NUCLEOTIDE SEQUENCE</scope>
    <source>
        <strain evidence="3">BECK_BZ123</strain>
    </source>
</reference>
<organism evidence="3">
    <name type="scientific">Candidatus Kentrum sp. TC</name>
    <dbReference type="NCBI Taxonomy" id="2126339"/>
    <lineage>
        <taxon>Bacteria</taxon>
        <taxon>Pseudomonadati</taxon>
        <taxon>Pseudomonadota</taxon>
        <taxon>Gammaproteobacteria</taxon>
        <taxon>Candidatus Kentrum</taxon>
    </lineage>
</organism>
<dbReference type="EMBL" id="CAADFS010000002">
    <property type="protein sequence ID" value="VFK37888.1"/>
    <property type="molecule type" value="Genomic_DNA"/>
</dbReference>
<evidence type="ECO:0000313" key="3">
    <source>
        <dbReference type="EMBL" id="VFK37888.1"/>
    </source>
</evidence>
<keyword evidence="2" id="KW-1133">Transmembrane helix</keyword>
<keyword evidence="2" id="KW-0472">Membrane</keyword>
<gene>
    <name evidence="3" type="ORF">BECKTC1821D_GA0114238_100293</name>
</gene>
<feature type="compositionally biased region" description="Basic and acidic residues" evidence="1">
    <location>
        <begin position="124"/>
        <end position="135"/>
    </location>
</feature>
<feature type="transmembrane region" description="Helical" evidence="2">
    <location>
        <begin position="36"/>
        <end position="54"/>
    </location>
</feature>
<feature type="region of interest" description="Disordered" evidence="1">
    <location>
        <begin position="116"/>
        <end position="135"/>
    </location>
</feature>
<evidence type="ECO:0000256" key="2">
    <source>
        <dbReference type="SAM" id="Phobius"/>
    </source>
</evidence>
<proteinExistence type="predicted"/>
<sequence length="172" mass="19516">MVRSNNPKWGFICKDDFISARDNTASGGRIRRALPIYSFLAPYFLFMISGGVLTRGRALEKESLEVILAGNFPNPSTFHSFDDIGEFVQEAFSLTQADWTIIEDFLHIAQPDFLRTPPSPGYEPTRRHDGSRQEPEFTVFDETALRVVQATFGEDKQMCATLYQEPSRTPKD</sequence>
<protein>
    <submittedName>
        <fullName evidence="3">Uncharacterized protein</fullName>
    </submittedName>
</protein>
<accession>A0A450Y8P1</accession>
<name>A0A450Y8P1_9GAMM</name>
<evidence type="ECO:0000256" key="1">
    <source>
        <dbReference type="SAM" id="MobiDB-lite"/>
    </source>
</evidence>